<comment type="caution">
    <text evidence="2">The sequence shown here is derived from an EMBL/GenBank/DDBJ whole genome shotgun (WGS) entry which is preliminary data.</text>
</comment>
<reference evidence="2 3" key="1">
    <citation type="journal article" date="2012" name="Genome Biol.">
        <title>Genome and low-iron response of an oceanic diatom adapted to chronic iron limitation.</title>
        <authorList>
            <person name="Lommer M."/>
            <person name="Specht M."/>
            <person name="Roy A.S."/>
            <person name="Kraemer L."/>
            <person name="Andreson R."/>
            <person name="Gutowska M.A."/>
            <person name="Wolf J."/>
            <person name="Bergner S.V."/>
            <person name="Schilhabel M.B."/>
            <person name="Klostermeier U.C."/>
            <person name="Beiko R.G."/>
            <person name="Rosenstiel P."/>
            <person name="Hippler M."/>
            <person name="Laroche J."/>
        </authorList>
    </citation>
    <scope>NUCLEOTIDE SEQUENCE [LARGE SCALE GENOMIC DNA]</scope>
    <source>
        <strain evidence="2 3">CCMP1005</strain>
    </source>
</reference>
<feature type="region of interest" description="Disordered" evidence="1">
    <location>
        <begin position="40"/>
        <end position="66"/>
    </location>
</feature>
<dbReference type="Proteomes" id="UP000266841">
    <property type="component" value="Unassembled WGS sequence"/>
</dbReference>
<feature type="compositionally biased region" description="Basic and acidic residues" evidence="1">
    <location>
        <begin position="40"/>
        <end position="50"/>
    </location>
</feature>
<sequence>MDGQGSRGEQLGKLRAEREAKAIMPGKLRAEREAKAIMKLAGRDKSHGPDRSQIIHLKESESSKEYTAGSCREQHSWTGAPPTGGGVVGAGKCRRHADGHETVTFGPASLSPPLGEENWYLAHLLSSISCEQF</sequence>
<protein>
    <submittedName>
        <fullName evidence="2">Uncharacterized protein</fullName>
    </submittedName>
</protein>
<dbReference type="EMBL" id="AGNL01041243">
    <property type="protein sequence ID" value="EJK51669.1"/>
    <property type="molecule type" value="Genomic_DNA"/>
</dbReference>
<evidence type="ECO:0000313" key="3">
    <source>
        <dbReference type="Proteomes" id="UP000266841"/>
    </source>
</evidence>
<proteinExistence type="predicted"/>
<gene>
    <name evidence="2" type="ORF">THAOC_29136</name>
</gene>
<accession>K0RHC9</accession>
<keyword evidence="3" id="KW-1185">Reference proteome</keyword>
<name>K0RHC9_THAOC</name>
<organism evidence="2 3">
    <name type="scientific">Thalassiosira oceanica</name>
    <name type="common">Marine diatom</name>
    <dbReference type="NCBI Taxonomy" id="159749"/>
    <lineage>
        <taxon>Eukaryota</taxon>
        <taxon>Sar</taxon>
        <taxon>Stramenopiles</taxon>
        <taxon>Ochrophyta</taxon>
        <taxon>Bacillariophyta</taxon>
        <taxon>Coscinodiscophyceae</taxon>
        <taxon>Thalassiosirophycidae</taxon>
        <taxon>Thalassiosirales</taxon>
        <taxon>Thalassiosiraceae</taxon>
        <taxon>Thalassiosira</taxon>
    </lineage>
</organism>
<dbReference type="AlphaFoldDB" id="K0RHC9"/>
<evidence type="ECO:0000313" key="2">
    <source>
        <dbReference type="EMBL" id="EJK51669.1"/>
    </source>
</evidence>
<evidence type="ECO:0000256" key="1">
    <source>
        <dbReference type="SAM" id="MobiDB-lite"/>
    </source>
</evidence>